<name>A0ABQ4E782_9ACTN</name>
<keyword evidence="3" id="KW-1185">Reference proteome</keyword>
<proteinExistence type="predicted"/>
<dbReference type="InterPro" id="IPR004360">
    <property type="entry name" value="Glyas_Fos-R_dOase_dom"/>
</dbReference>
<dbReference type="Gene3D" id="3.10.180.10">
    <property type="entry name" value="2,3-Dihydroxybiphenyl 1,2-Dioxygenase, domain 1"/>
    <property type="match status" value="1"/>
</dbReference>
<dbReference type="Proteomes" id="UP000646749">
    <property type="component" value="Unassembled WGS sequence"/>
</dbReference>
<sequence>MATTGVRTILYPVRNLAEAKELFTRLAGRGPVADSPYYVGYDLDGQHIGLVPNGHDAQNMTGATAFWHVDDIEASVKMVLDAGGTTQQEIHEVGNGRRVAAVVDAEGNVLGFVQDA</sequence>
<dbReference type="EMBL" id="BONW01000028">
    <property type="protein sequence ID" value="GIG90543.1"/>
    <property type="molecule type" value="Genomic_DNA"/>
</dbReference>
<protein>
    <submittedName>
        <fullName evidence="2">Glyoxalase</fullName>
    </submittedName>
</protein>
<accession>A0ABQ4E782</accession>
<dbReference type="Pfam" id="PF00903">
    <property type="entry name" value="Glyoxalase"/>
    <property type="match status" value="1"/>
</dbReference>
<dbReference type="InterPro" id="IPR029068">
    <property type="entry name" value="Glyas_Bleomycin-R_OHBP_Dase"/>
</dbReference>
<dbReference type="InterPro" id="IPR037523">
    <property type="entry name" value="VOC_core"/>
</dbReference>
<evidence type="ECO:0000259" key="1">
    <source>
        <dbReference type="PROSITE" id="PS51819"/>
    </source>
</evidence>
<dbReference type="RefSeq" id="WP_203868954.1">
    <property type="nucleotide sequence ID" value="NZ_BONW01000028.1"/>
</dbReference>
<reference evidence="2 3" key="1">
    <citation type="submission" date="2021-01" db="EMBL/GenBank/DDBJ databases">
        <title>Whole genome shotgun sequence of Plantactinospora endophytica NBRC 110450.</title>
        <authorList>
            <person name="Komaki H."/>
            <person name="Tamura T."/>
        </authorList>
    </citation>
    <scope>NUCLEOTIDE SEQUENCE [LARGE SCALE GENOMIC DNA]</scope>
    <source>
        <strain evidence="2 3">NBRC 110450</strain>
    </source>
</reference>
<dbReference type="PROSITE" id="PS51819">
    <property type="entry name" value="VOC"/>
    <property type="match status" value="1"/>
</dbReference>
<organism evidence="2 3">
    <name type="scientific">Plantactinospora endophytica</name>
    <dbReference type="NCBI Taxonomy" id="673535"/>
    <lineage>
        <taxon>Bacteria</taxon>
        <taxon>Bacillati</taxon>
        <taxon>Actinomycetota</taxon>
        <taxon>Actinomycetes</taxon>
        <taxon>Micromonosporales</taxon>
        <taxon>Micromonosporaceae</taxon>
        <taxon>Plantactinospora</taxon>
    </lineage>
</organism>
<gene>
    <name evidence="2" type="ORF">Pen02_54790</name>
</gene>
<evidence type="ECO:0000313" key="3">
    <source>
        <dbReference type="Proteomes" id="UP000646749"/>
    </source>
</evidence>
<comment type="caution">
    <text evidence="2">The sequence shown here is derived from an EMBL/GenBank/DDBJ whole genome shotgun (WGS) entry which is preliminary data.</text>
</comment>
<feature type="domain" description="VOC" evidence="1">
    <location>
        <begin position="5"/>
        <end position="115"/>
    </location>
</feature>
<evidence type="ECO:0000313" key="2">
    <source>
        <dbReference type="EMBL" id="GIG90543.1"/>
    </source>
</evidence>
<dbReference type="SUPFAM" id="SSF54593">
    <property type="entry name" value="Glyoxalase/Bleomycin resistance protein/Dihydroxybiphenyl dioxygenase"/>
    <property type="match status" value="1"/>
</dbReference>